<dbReference type="EMBL" id="CP001841">
    <property type="protein sequence ID" value="AEF81240.1"/>
    <property type="molecule type" value="Genomic_DNA"/>
</dbReference>
<comment type="similarity">
    <text evidence="1">Belongs to the class IV-like SAM-binding methyltransferase superfamily. RNA methyltransferase TrmH family.</text>
</comment>
<dbReference type="InterPro" id="IPR029026">
    <property type="entry name" value="tRNA_m1G_MTases_N"/>
</dbReference>
<dbReference type="GO" id="GO:0003723">
    <property type="term" value="F:RNA binding"/>
    <property type="evidence" value="ECO:0007669"/>
    <property type="project" value="InterPro"/>
</dbReference>
<dbReference type="SUPFAM" id="SSF75217">
    <property type="entry name" value="alpha/beta knot"/>
    <property type="match status" value="1"/>
</dbReference>
<protein>
    <submittedName>
        <fullName evidence="6">RNA methyltransferase, TrmH family</fullName>
    </submittedName>
</protein>
<dbReference type="eggNOG" id="COG0565">
    <property type="taxonomic scope" value="Bacteria"/>
</dbReference>
<dbReference type="PANTHER" id="PTHR42786">
    <property type="entry name" value="TRNA/RRNA METHYLTRANSFERASE"/>
    <property type="match status" value="1"/>
</dbReference>
<dbReference type="AlphaFoldDB" id="F5YDQ7"/>
<dbReference type="GO" id="GO:0002128">
    <property type="term" value="P:tRNA nucleoside ribose methylation"/>
    <property type="evidence" value="ECO:0007669"/>
    <property type="project" value="TreeGrafter"/>
</dbReference>
<proteinExistence type="inferred from homology"/>
<gene>
    <name evidence="6" type="ordered locus">TREAZ_2707</name>
</gene>
<organism evidence="6 7">
    <name type="scientific">Leadbettera azotonutricia (strain ATCC BAA-888 / DSM 13862 / ZAS-9)</name>
    <name type="common">Treponema azotonutricium</name>
    <dbReference type="NCBI Taxonomy" id="545695"/>
    <lineage>
        <taxon>Bacteria</taxon>
        <taxon>Pseudomonadati</taxon>
        <taxon>Spirochaetota</taxon>
        <taxon>Spirochaetia</taxon>
        <taxon>Spirochaetales</taxon>
        <taxon>Breznakiellaceae</taxon>
        <taxon>Leadbettera</taxon>
    </lineage>
</organism>
<keyword evidence="7" id="KW-1185">Reference proteome</keyword>
<evidence type="ECO:0000256" key="3">
    <source>
        <dbReference type="ARBA" id="ARBA00022679"/>
    </source>
</evidence>
<dbReference type="InterPro" id="IPR004384">
    <property type="entry name" value="RNA_MeTrfase_TrmJ/LasT"/>
</dbReference>
<evidence type="ECO:0000259" key="5">
    <source>
        <dbReference type="Pfam" id="PF00588"/>
    </source>
</evidence>
<dbReference type="InterPro" id="IPR001537">
    <property type="entry name" value="SpoU_MeTrfase"/>
</dbReference>
<keyword evidence="4" id="KW-0949">S-adenosyl-L-methionine</keyword>
<keyword evidence="2 6" id="KW-0489">Methyltransferase</keyword>
<evidence type="ECO:0000313" key="6">
    <source>
        <dbReference type="EMBL" id="AEF81240.1"/>
    </source>
</evidence>
<dbReference type="Proteomes" id="UP000009222">
    <property type="component" value="Chromosome"/>
</dbReference>
<feature type="domain" description="tRNA/rRNA methyltransferase SpoU type" evidence="5">
    <location>
        <begin position="6"/>
        <end position="171"/>
    </location>
</feature>
<dbReference type="RefSeq" id="WP_015712826.1">
    <property type="nucleotide sequence ID" value="NC_015577.1"/>
</dbReference>
<dbReference type="PANTHER" id="PTHR42786:SF2">
    <property type="entry name" value="TRNA (CYTIDINE_URIDINE-2'-O-)-METHYLTRANSFERASE TRMJ"/>
    <property type="match status" value="1"/>
</dbReference>
<dbReference type="HOGENOM" id="CLU_056931_0_1_12"/>
<dbReference type="Gene3D" id="3.40.1280.10">
    <property type="match status" value="1"/>
</dbReference>
<evidence type="ECO:0000256" key="2">
    <source>
        <dbReference type="ARBA" id="ARBA00022603"/>
    </source>
</evidence>
<dbReference type="GO" id="GO:0008173">
    <property type="term" value="F:RNA methyltransferase activity"/>
    <property type="evidence" value="ECO:0007669"/>
    <property type="project" value="InterPro"/>
</dbReference>
<dbReference type="GO" id="GO:0005829">
    <property type="term" value="C:cytosol"/>
    <property type="evidence" value="ECO:0007669"/>
    <property type="project" value="TreeGrafter"/>
</dbReference>
<evidence type="ECO:0000256" key="1">
    <source>
        <dbReference type="ARBA" id="ARBA00007228"/>
    </source>
</evidence>
<dbReference type="STRING" id="545695.TREAZ_2707"/>
<dbReference type="InParanoid" id="F5YDQ7"/>
<dbReference type="OrthoDB" id="9806346at2"/>
<evidence type="ECO:0000256" key="4">
    <source>
        <dbReference type="ARBA" id="ARBA00022691"/>
    </source>
</evidence>
<reference evidence="7" key="1">
    <citation type="submission" date="2009-12" db="EMBL/GenBank/DDBJ databases">
        <title>Complete sequence of Treponema azotonutricium strain ZAS-9.</title>
        <authorList>
            <person name="Tetu S.G."/>
            <person name="Matson E."/>
            <person name="Ren Q."/>
            <person name="Seshadri R."/>
            <person name="Elbourne L."/>
            <person name="Hassan K.A."/>
            <person name="Durkin A."/>
            <person name="Radune D."/>
            <person name="Mohamoud Y."/>
            <person name="Shay R."/>
            <person name="Jin S."/>
            <person name="Zhang X."/>
            <person name="Lucey K."/>
            <person name="Ballor N.R."/>
            <person name="Ottesen E."/>
            <person name="Rosenthal R."/>
            <person name="Allen A."/>
            <person name="Leadbetter J.R."/>
            <person name="Paulsen I.T."/>
        </authorList>
    </citation>
    <scope>NUCLEOTIDE SEQUENCE [LARGE SCALE GENOMIC DNA]</scope>
    <source>
        <strain evidence="7">ATCC BAA-888 / DSM 13862 / ZAS-9</strain>
    </source>
</reference>
<accession>F5YDQ7</accession>
<dbReference type="CDD" id="cd18093">
    <property type="entry name" value="SpoU-like_TrmJ"/>
    <property type="match status" value="1"/>
</dbReference>
<dbReference type="KEGG" id="taz:TREAZ_2707"/>
<dbReference type="PIRSF" id="PIRSF004808">
    <property type="entry name" value="LasT"/>
    <property type="match status" value="1"/>
</dbReference>
<name>F5YDQ7_LEAAZ</name>
<reference evidence="6 7" key="2">
    <citation type="journal article" date="2011" name="ISME J.">
        <title>RNA-seq reveals cooperative metabolic interactions between two termite-gut spirochete species in co-culture.</title>
        <authorList>
            <person name="Rosenthal A.Z."/>
            <person name="Matson E.G."/>
            <person name="Eldar A."/>
            <person name="Leadbetter J.R."/>
        </authorList>
    </citation>
    <scope>NUCLEOTIDE SEQUENCE [LARGE SCALE GENOMIC DNA]</scope>
    <source>
        <strain evidence="7">ATCC BAA-888 / DSM 13862 / ZAS-9</strain>
    </source>
</reference>
<dbReference type="InterPro" id="IPR029028">
    <property type="entry name" value="Alpha/beta_knot_MTases"/>
</dbReference>
<evidence type="ECO:0000313" key="7">
    <source>
        <dbReference type="Proteomes" id="UP000009222"/>
    </source>
</evidence>
<sequence>MKQDDVVIVLSRPEEAGNVGAVCRAMKNMGLSRLRLAAPDFSSQPRSGSLSEAGYGYGGPDAVIRARAVHAEDVWERAETFASLGAAVADCAMVIGTTRRRGRRRKQVSMTPAETAAFLQSHPGPAALVFGNERTGLEDKELELCNFATHIPVDEAFPSLNLSHAVQIYAYEIFKGFGGSENPAAIEAPPAVKGQWVPMDQPAIAALVEEVTNSLLSLGFYRQRGREEQELFFRDVFSRAALTEREGRYFGDIIAKAARLAAKGSA</sequence>
<dbReference type="Pfam" id="PF00588">
    <property type="entry name" value="SpoU_methylase"/>
    <property type="match status" value="1"/>
</dbReference>
<keyword evidence="3 6" id="KW-0808">Transferase</keyword>